<dbReference type="EMBL" id="LR589102">
    <property type="protein sequence ID" value="VTP00373.1"/>
    <property type="molecule type" value="Genomic_DNA"/>
</dbReference>
<dbReference type="AlphaFoldDB" id="A0A653ESS8"/>
<proteinExistence type="predicted"/>
<dbReference type="Pfam" id="PF09957">
    <property type="entry name" value="VapB_antitoxin"/>
    <property type="match status" value="1"/>
</dbReference>
<dbReference type="InterPro" id="IPR019239">
    <property type="entry name" value="VapB_antitoxin"/>
</dbReference>
<gene>
    <name evidence="1" type="ORF">BIN_B_03475</name>
</gene>
<organism evidence="1">
    <name type="scientific">Mycobacterium riyadhense</name>
    <dbReference type="NCBI Taxonomy" id="486698"/>
    <lineage>
        <taxon>Bacteria</taxon>
        <taxon>Bacillati</taxon>
        <taxon>Actinomycetota</taxon>
        <taxon>Actinomycetes</taxon>
        <taxon>Mycobacteriales</taxon>
        <taxon>Mycobacteriaceae</taxon>
        <taxon>Mycobacterium</taxon>
    </lineage>
</organism>
<accession>A0A653ESS8</accession>
<name>A0A653ESS8_9MYCO</name>
<evidence type="ECO:0000313" key="1">
    <source>
        <dbReference type="EMBL" id="VTP00373.1"/>
    </source>
</evidence>
<reference evidence="1" key="1">
    <citation type="submission" date="2019-05" db="EMBL/GenBank/DDBJ databases">
        <authorList>
            <person name="Naeem R."/>
            <person name="Antony C."/>
            <person name="Guan Q."/>
        </authorList>
    </citation>
    <scope>NUCLEOTIDE SEQUENCE</scope>
    <source>
        <strain evidence="1">2</strain>
    </source>
</reference>
<protein>
    <submittedName>
        <fullName evidence="1">Antitoxin VapB15</fullName>
    </submittedName>
</protein>
<sequence length="82" mass="9029">MKVHSGVMSRTNVDIDDELVAAAPRMYRLDSKRSAVDLALRRLVGEPLSRDEALALQGSGFDFTNDEIESFSDADIKLADES</sequence>